<dbReference type="InterPro" id="IPR036390">
    <property type="entry name" value="WH_DNA-bd_sf"/>
</dbReference>
<sequence>MRSEPRSGCPINAAVEALGDPWSLIVLRDMMFGDRRYFRELLAGSEEGIASNVLSSRLKSLVAAGLLTRDEAARGQRARYTLTEAGIQTLPVLVALGTWGREHRDTTPELTIRQQLMEDGGPAMVAELMDELRAHHLGAELAPSAGPRASERLRTAYEEVVSERATTHT</sequence>
<dbReference type="Proteomes" id="UP000030011">
    <property type="component" value="Unassembled WGS sequence"/>
</dbReference>
<dbReference type="RefSeq" id="WP_035902493.1">
    <property type="nucleotide sequence ID" value="NZ_AVPK01000001.1"/>
</dbReference>
<keyword evidence="2" id="KW-0238">DNA-binding</keyword>
<dbReference type="OrthoDB" id="9792527at2"/>
<dbReference type="STRING" id="1385521.N803_03365"/>
<dbReference type="InterPro" id="IPR036388">
    <property type="entry name" value="WH-like_DNA-bd_sf"/>
</dbReference>
<evidence type="ECO:0000256" key="3">
    <source>
        <dbReference type="ARBA" id="ARBA00023163"/>
    </source>
</evidence>
<evidence type="ECO:0000259" key="4">
    <source>
        <dbReference type="PROSITE" id="PS51118"/>
    </source>
</evidence>
<evidence type="ECO:0000256" key="1">
    <source>
        <dbReference type="ARBA" id="ARBA00023015"/>
    </source>
</evidence>
<evidence type="ECO:0000313" key="5">
    <source>
        <dbReference type="EMBL" id="KGN39504.1"/>
    </source>
</evidence>
<dbReference type="PROSITE" id="PS51118">
    <property type="entry name" value="HTH_HXLR"/>
    <property type="match status" value="1"/>
</dbReference>
<accession>A0A0A0JS61</accession>
<dbReference type="eggNOG" id="COG1733">
    <property type="taxonomic scope" value="Bacteria"/>
</dbReference>
<dbReference type="PANTHER" id="PTHR33204">
    <property type="entry name" value="TRANSCRIPTIONAL REGULATOR, MARR FAMILY"/>
    <property type="match status" value="1"/>
</dbReference>
<reference evidence="5 6" key="1">
    <citation type="submission" date="2013-08" db="EMBL/GenBank/DDBJ databases">
        <title>The genome sequence of Knoellia subterranea.</title>
        <authorList>
            <person name="Zhu W."/>
            <person name="Wang G."/>
        </authorList>
    </citation>
    <scope>NUCLEOTIDE SEQUENCE [LARGE SCALE GENOMIC DNA]</scope>
    <source>
        <strain evidence="5 6">KCTC 19937</strain>
    </source>
</reference>
<dbReference type="AlphaFoldDB" id="A0A0A0JS61"/>
<dbReference type="GO" id="GO:0003677">
    <property type="term" value="F:DNA binding"/>
    <property type="evidence" value="ECO:0007669"/>
    <property type="project" value="UniProtKB-KW"/>
</dbReference>
<evidence type="ECO:0000313" key="6">
    <source>
        <dbReference type="Proteomes" id="UP000030011"/>
    </source>
</evidence>
<dbReference type="Pfam" id="PF01638">
    <property type="entry name" value="HxlR"/>
    <property type="match status" value="1"/>
</dbReference>
<keyword evidence="1" id="KW-0805">Transcription regulation</keyword>
<comment type="caution">
    <text evidence="5">The sequence shown here is derived from an EMBL/GenBank/DDBJ whole genome shotgun (WGS) entry which is preliminary data.</text>
</comment>
<dbReference type="PANTHER" id="PTHR33204:SF18">
    <property type="entry name" value="TRANSCRIPTIONAL REGULATORY PROTEIN"/>
    <property type="match status" value="1"/>
</dbReference>
<keyword evidence="6" id="KW-1185">Reference proteome</keyword>
<dbReference type="SUPFAM" id="SSF46785">
    <property type="entry name" value="Winged helix' DNA-binding domain"/>
    <property type="match status" value="1"/>
</dbReference>
<dbReference type="Gene3D" id="1.10.10.10">
    <property type="entry name" value="Winged helix-like DNA-binding domain superfamily/Winged helix DNA-binding domain"/>
    <property type="match status" value="1"/>
</dbReference>
<evidence type="ECO:0000256" key="2">
    <source>
        <dbReference type="ARBA" id="ARBA00023125"/>
    </source>
</evidence>
<name>A0A0A0JS61_9MICO</name>
<dbReference type="EMBL" id="AVPK01000001">
    <property type="protein sequence ID" value="KGN39504.1"/>
    <property type="molecule type" value="Genomic_DNA"/>
</dbReference>
<dbReference type="InterPro" id="IPR002577">
    <property type="entry name" value="HTH_HxlR"/>
</dbReference>
<protein>
    <submittedName>
        <fullName evidence="5">Transcriptional regulator</fullName>
    </submittedName>
</protein>
<organism evidence="5 6">
    <name type="scientific">Knoellia subterranea KCTC 19937</name>
    <dbReference type="NCBI Taxonomy" id="1385521"/>
    <lineage>
        <taxon>Bacteria</taxon>
        <taxon>Bacillati</taxon>
        <taxon>Actinomycetota</taxon>
        <taxon>Actinomycetes</taxon>
        <taxon>Micrococcales</taxon>
        <taxon>Intrasporangiaceae</taxon>
        <taxon>Knoellia</taxon>
    </lineage>
</organism>
<feature type="domain" description="HTH hxlR-type" evidence="4">
    <location>
        <begin position="9"/>
        <end position="108"/>
    </location>
</feature>
<keyword evidence="3" id="KW-0804">Transcription</keyword>
<gene>
    <name evidence="5" type="ORF">N803_03365</name>
</gene>
<proteinExistence type="predicted"/>